<proteinExistence type="predicted"/>
<protein>
    <recommendedName>
        <fullName evidence="1">Cgl0159-like domain-containing protein</fullName>
    </recommendedName>
</protein>
<evidence type="ECO:0000259" key="1">
    <source>
        <dbReference type="Pfam" id="PF22649"/>
    </source>
</evidence>
<dbReference type="RefSeq" id="WP_343934074.1">
    <property type="nucleotide sequence ID" value="NZ_BAAABU010000004.1"/>
</dbReference>
<organism evidence="2 3">
    <name type="scientific">Saccharothrix mutabilis subsp. mutabilis</name>
    <dbReference type="NCBI Taxonomy" id="66855"/>
    <lineage>
        <taxon>Bacteria</taxon>
        <taxon>Bacillati</taxon>
        <taxon>Actinomycetota</taxon>
        <taxon>Actinomycetes</taxon>
        <taxon>Pseudonocardiales</taxon>
        <taxon>Pseudonocardiaceae</taxon>
        <taxon>Saccharothrix</taxon>
    </lineage>
</organism>
<evidence type="ECO:0000313" key="3">
    <source>
        <dbReference type="Proteomes" id="UP001500416"/>
    </source>
</evidence>
<keyword evidence="3" id="KW-1185">Reference proteome</keyword>
<gene>
    <name evidence="2" type="ORF">GCM10010492_26840</name>
</gene>
<sequence>MITDEQWRRLLETRATDPGSVRRAYLARRRRDRLLSDRGTLFLVAADHPARGALGVGADPLAMADRRSLLDRLLTALANPAVDGVLGTPDVIEELLLLDGLHDKVVIGSMNRGGLAGADWEIDDRFTAYDPTAIAACGLDGGKMLLRLVDSDPGTVPTLESCAAAVSALAERGLMAMVEPLPYERDADGLLVLRKDAAALARAGSVAAGLGVTSAYTWLKLPASPDEVLDATTLPALVLGGVPSARPEDDLASWGRSLRHPTVRGLVIGRALLYPPDGDVAGAVEAAAEVLRAARDTTPTEVSA</sequence>
<dbReference type="Gene3D" id="3.20.20.70">
    <property type="entry name" value="Aldolase class I"/>
    <property type="match status" value="1"/>
</dbReference>
<accession>A0ABN0TQ18</accession>
<name>A0ABN0TQ18_9PSEU</name>
<reference evidence="2 3" key="1">
    <citation type="journal article" date="2019" name="Int. J. Syst. Evol. Microbiol.">
        <title>The Global Catalogue of Microorganisms (GCM) 10K type strain sequencing project: providing services to taxonomists for standard genome sequencing and annotation.</title>
        <authorList>
            <consortium name="The Broad Institute Genomics Platform"/>
            <consortium name="The Broad Institute Genome Sequencing Center for Infectious Disease"/>
            <person name="Wu L."/>
            <person name="Ma J."/>
        </authorList>
    </citation>
    <scope>NUCLEOTIDE SEQUENCE [LARGE SCALE GENOMIC DNA]</scope>
    <source>
        <strain evidence="2 3">JCM 3380</strain>
    </source>
</reference>
<dbReference type="InterPro" id="IPR054574">
    <property type="entry name" value="Cgl0159_dom"/>
</dbReference>
<dbReference type="EMBL" id="BAAABU010000004">
    <property type="protein sequence ID" value="GAA0227210.1"/>
    <property type="molecule type" value="Genomic_DNA"/>
</dbReference>
<comment type="caution">
    <text evidence="2">The sequence shown here is derived from an EMBL/GenBank/DDBJ whole genome shotgun (WGS) entry which is preliminary data.</text>
</comment>
<dbReference type="InterPro" id="IPR013785">
    <property type="entry name" value="Aldolase_TIM"/>
</dbReference>
<dbReference type="SUPFAM" id="SSF51569">
    <property type="entry name" value="Aldolase"/>
    <property type="match status" value="1"/>
</dbReference>
<dbReference type="Pfam" id="PF22649">
    <property type="entry name" value="Cgl0159"/>
    <property type="match status" value="1"/>
</dbReference>
<feature type="domain" description="Cgl0159-like" evidence="1">
    <location>
        <begin position="40"/>
        <end position="288"/>
    </location>
</feature>
<evidence type="ECO:0000313" key="2">
    <source>
        <dbReference type="EMBL" id="GAA0227210.1"/>
    </source>
</evidence>
<dbReference type="Proteomes" id="UP001500416">
    <property type="component" value="Unassembled WGS sequence"/>
</dbReference>